<organism evidence="2">
    <name type="scientific">Arundo donax</name>
    <name type="common">Giant reed</name>
    <name type="synonym">Donax arundinaceus</name>
    <dbReference type="NCBI Taxonomy" id="35708"/>
    <lineage>
        <taxon>Eukaryota</taxon>
        <taxon>Viridiplantae</taxon>
        <taxon>Streptophyta</taxon>
        <taxon>Embryophyta</taxon>
        <taxon>Tracheophyta</taxon>
        <taxon>Spermatophyta</taxon>
        <taxon>Magnoliopsida</taxon>
        <taxon>Liliopsida</taxon>
        <taxon>Poales</taxon>
        <taxon>Poaceae</taxon>
        <taxon>PACMAD clade</taxon>
        <taxon>Arundinoideae</taxon>
        <taxon>Arundineae</taxon>
        <taxon>Arundo</taxon>
    </lineage>
</organism>
<name>A0A0A9D2Q9_ARUDO</name>
<proteinExistence type="predicted"/>
<dbReference type="EMBL" id="GBRH01217950">
    <property type="protein sequence ID" value="JAD79945.1"/>
    <property type="molecule type" value="Transcribed_RNA"/>
</dbReference>
<evidence type="ECO:0000256" key="1">
    <source>
        <dbReference type="SAM" id="MobiDB-lite"/>
    </source>
</evidence>
<evidence type="ECO:0000313" key="2">
    <source>
        <dbReference type="EMBL" id="JAD79945.1"/>
    </source>
</evidence>
<sequence length="20" mass="2225">MPMTSSSVTNAAACKKRRRE</sequence>
<protein>
    <submittedName>
        <fullName evidence="2">Uncharacterized protein</fullName>
    </submittedName>
</protein>
<reference evidence="2" key="2">
    <citation type="journal article" date="2015" name="Data Brief">
        <title>Shoot transcriptome of the giant reed, Arundo donax.</title>
        <authorList>
            <person name="Barrero R.A."/>
            <person name="Guerrero F.D."/>
            <person name="Moolhuijzen P."/>
            <person name="Goolsby J.A."/>
            <person name="Tidwell J."/>
            <person name="Bellgard S.E."/>
            <person name="Bellgard M.I."/>
        </authorList>
    </citation>
    <scope>NUCLEOTIDE SEQUENCE</scope>
    <source>
        <tissue evidence="2">Shoot tissue taken approximately 20 cm above the soil surface</tissue>
    </source>
</reference>
<feature type="compositionally biased region" description="Polar residues" evidence="1">
    <location>
        <begin position="1"/>
        <end position="10"/>
    </location>
</feature>
<dbReference type="AlphaFoldDB" id="A0A0A9D2Q9"/>
<feature type="region of interest" description="Disordered" evidence="1">
    <location>
        <begin position="1"/>
        <end position="20"/>
    </location>
</feature>
<accession>A0A0A9D2Q9</accession>
<reference evidence="2" key="1">
    <citation type="submission" date="2014-09" db="EMBL/GenBank/DDBJ databases">
        <authorList>
            <person name="Magalhaes I.L.F."/>
            <person name="Oliveira U."/>
            <person name="Santos F.R."/>
            <person name="Vidigal T.H.D.A."/>
            <person name="Brescovit A.D."/>
            <person name="Santos A.J."/>
        </authorList>
    </citation>
    <scope>NUCLEOTIDE SEQUENCE</scope>
    <source>
        <tissue evidence="2">Shoot tissue taken approximately 20 cm above the soil surface</tissue>
    </source>
</reference>